<dbReference type="RefSeq" id="WP_133234290.1">
    <property type="nucleotide sequence ID" value="NZ_SOZE01000025.1"/>
</dbReference>
<dbReference type="EMBL" id="SOZE01000025">
    <property type="protein sequence ID" value="TFF34981.1"/>
    <property type="molecule type" value="Genomic_DNA"/>
</dbReference>
<dbReference type="InterPro" id="IPR014914">
    <property type="entry name" value="RES_dom"/>
</dbReference>
<dbReference type="Proteomes" id="UP000297540">
    <property type="component" value="Unassembled WGS sequence"/>
</dbReference>
<feature type="domain" description="RES" evidence="1">
    <location>
        <begin position="14"/>
        <end position="139"/>
    </location>
</feature>
<keyword evidence="3" id="KW-1185">Reference proteome</keyword>
<protein>
    <submittedName>
        <fullName evidence="2">RES domain-containing protein</fullName>
    </submittedName>
</protein>
<evidence type="ECO:0000259" key="1">
    <source>
        <dbReference type="SMART" id="SM00953"/>
    </source>
</evidence>
<evidence type="ECO:0000313" key="3">
    <source>
        <dbReference type="Proteomes" id="UP000297540"/>
    </source>
</evidence>
<dbReference type="SMART" id="SM00953">
    <property type="entry name" value="RES"/>
    <property type="match status" value="1"/>
</dbReference>
<sequence>MILYRIANCKYINSLDGIGARQFGARWNSKGNAVVYLASSRALSVLEVLVHLQPLFTPNGFCVADIEVPDDKILTLDIKSLPANWKELDSSPELKKIGDDFLKNGEYLMLKVPSAIVEQEHNYMLNPSHPDTTKVKIINKRPFNFDERLL</sequence>
<dbReference type="OrthoDB" id="9789501at2"/>
<gene>
    <name evidence="2" type="ORF">E2R66_20655</name>
</gene>
<accession>A0A4Y8S8K5</accession>
<organism evidence="2 3">
    <name type="scientific">Mucilaginibacter psychrotolerans</name>
    <dbReference type="NCBI Taxonomy" id="1524096"/>
    <lineage>
        <taxon>Bacteria</taxon>
        <taxon>Pseudomonadati</taxon>
        <taxon>Bacteroidota</taxon>
        <taxon>Sphingobacteriia</taxon>
        <taxon>Sphingobacteriales</taxon>
        <taxon>Sphingobacteriaceae</taxon>
        <taxon>Mucilaginibacter</taxon>
    </lineage>
</organism>
<dbReference type="AlphaFoldDB" id="A0A4Y8S8K5"/>
<dbReference type="Pfam" id="PF08808">
    <property type="entry name" value="RES"/>
    <property type="match status" value="1"/>
</dbReference>
<evidence type="ECO:0000313" key="2">
    <source>
        <dbReference type="EMBL" id="TFF34981.1"/>
    </source>
</evidence>
<reference evidence="2 3" key="1">
    <citation type="journal article" date="2017" name="Int. J. Syst. Evol. Microbiol.">
        <title>Mucilaginibacterpsychrotolerans sp. nov., isolated from peatlands.</title>
        <authorList>
            <person name="Deng Y."/>
            <person name="Shen L."/>
            <person name="Xu B."/>
            <person name="Liu Y."/>
            <person name="Gu Z."/>
            <person name="Liu H."/>
            <person name="Zhou Y."/>
        </authorList>
    </citation>
    <scope>NUCLEOTIDE SEQUENCE [LARGE SCALE GENOMIC DNA]</scope>
    <source>
        <strain evidence="2 3">NH7-4</strain>
    </source>
</reference>
<name>A0A4Y8S8K5_9SPHI</name>
<comment type="caution">
    <text evidence="2">The sequence shown here is derived from an EMBL/GenBank/DDBJ whole genome shotgun (WGS) entry which is preliminary data.</text>
</comment>
<proteinExistence type="predicted"/>